<evidence type="ECO:0000313" key="2">
    <source>
        <dbReference type="Proteomes" id="UP000217790"/>
    </source>
</evidence>
<dbReference type="AlphaFoldDB" id="A0A2H3DSF1"/>
<dbReference type="GO" id="GO:0009423">
    <property type="term" value="P:chorismate biosynthetic process"/>
    <property type="evidence" value="ECO:0007669"/>
    <property type="project" value="UniProtKB-UniPathway"/>
</dbReference>
<dbReference type="UniPathway" id="UPA00053">
    <property type="reaction ID" value="UER00084"/>
</dbReference>
<dbReference type="OrthoDB" id="2338at2759"/>
<reference evidence="2" key="1">
    <citation type="journal article" date="2017" name="Nat. Ecol. Evol.">
        <title>Genome expansion and lineage-specific genetic innovations in the forest pathogenic fungi Armillaria.</title>
        <authorList>
            <person name="Sipos G."/>
            <person name="Prasanna A.N."/>
            <person name="Walter M.C."/>
            <person name="O'Connor E."/>
            <person name="Balint B."/>
            <person name="Krizsan K."/>
            <person name="Kiss B."/>
            <person name="Hess J."/>
            <person name="Varga T."/>
            <person name="Slot J."/>
            <person name="Riley R."/>
            <person name="Boka B."/>
            <person name="Rigling D."/>
            <person name="Barry K."/>
            <person name="Lee J."/>
            <person name="Mihaltcheva S."/>
            <person name="LaButti K."/>
            <person name="Lipzen A."/>
            <person name="Waldron R."/>
            <person name="Moloney N.M."/>
            <person name="Sperisen C."/>
            <person name="Kredics L."/>
            <person name="Vagvoelgyi C."/>
            <person name="Patrignani A."/>
            <person name="Fitzpatrick D."/>
            <person name="Nagy I."/>
            <person name="Doyle S."/>
            <person name="Anderson J.B."/>
            <person name="Grigoriev I.V."/>
            <person name="Gueldener U."/>
            <person name="Muensterkoetter M."/>
            <person name="Nagy L.G."/>
        </authorList>
    </citation>
    <scope>NUCLEOTIDE SEQUENCE [LARGE SCALE GENOMIC DNA]</scope>
    <source>
        <strain evidence="2">Ar21-2</strain>
    </source>
</reference>
<dbReference type="EMBL" id="KZ293662">
    <property type="protein sequence ID" value="PBK91193.1"/>
    <property type="molecule type" value="Genomic_DNA"/>
</dbReference>
<accession>A0A2H3DSF1</accession>
<sequence length="68" mass="7937">MLSKLEHLPLLVTPAEIKHLWYQLILMQRNESSLLHTGDYSESFDLYTQISLPSLVRSKFNALYIDQS</sequence>
<gene>
    <name evidence="1" type="ORF">ARMGADRAFT_1081976</name>
</gene>
<evidence type="ECO:0000313" key="1">
    <source>
        <dbReference type="EMBL" id="PBK91193.1"/>
    </source>
</evidence>
<keyword evidence="2" id="KW-1185">Reference proteome</keyword>
<protein>
    <submittedName>
        <fullName evidence="1">Uncharacterized protein</fullName>
    </submittedName>
</protein>
<proteinExistence type="predicted"/>
<dbReference type="Proteomes" id="UP000217790">
    <property type="component" value="Unassembled WGS sequence"/>
</dbReference>
<organism evidence="1 2">
    <name type="scientific">Armillaria gallica</name>
    <name type="common">Bulbous honey fungus</name>
    <name type="synonym">Armillaria bulbosa</name>
    <dbReference type="NCBI Taxonomy" id="47427"/>
    <lineage>
        <taxon>Eukaryota</taxon>
        <taxon>Fungi</taxon>
        <taxon>Dikarya</taxon>
        <taxon>Basidiomycota</taxon>
        <taxon>Agaricomycotina</taxon>
        <taxon>Agaricomycetes</taxon>
        <taxon>Agaricomycetidae</taxon>
        <taxon>Agaricales</taxon>
        <taxon>Marasmiineae</taxon>
        <taxon>Physalacriaceae</taxon>
        <taxon>Armillaria</taxon>
    </lineage>
</organism>
<name>A0A2H3DSF1_ARMGA</name>
<dbReference type="InParanoid" id="A0A2H3DSF1"/>
<dbReference type="STRING" id="47427.A0A2H3DSF1"/>